<comment type="caution">
    <text evidence="1">The sequence shown here is derived from an EMBL/GenBank/DDBJ whole genome shotgun (WGS) entry which is preliminary data.</text>
</comment>
<dbReference type="Gene3D" id="1.20.120.520">
    <property type="entry name" value="nmb1532 protein domain like"/>
    <property type="match status" value="1"/>
</dbReference>
<evidence type="ECO:0000313" key="1">
    <source>
        <dbReference type="EMBL" id="KAG6403984.1"/>
    </source>
</evidence>
<gene>
    <name evidence="1" type="ORF">SASPL_136218</name>
</gene>
<name>A0A8X8X0H2_SALSN</name>
<accession>A0A8X8X0H2</accession>
<dbReference type="AlphaFoldDB" id="A0A8X8X0H2"/>
<dbReference type="Proteomes" id="UP000298416">
    <property type="component" value="Unassembled WGS sequence"/>
</dbReference>
<reference evidence="1" key="2">
    <citation type="submission" date="2020-08" db="EMBL/GenBank/DDBJ databases">
        <title>Plant Genome Project.</title>
        <authorList>
            <person name="Zhang R.-G."/>
        </authorList>
    </citation>
    <scope>NUCLEOTIDE SEQUENCE</scope>
    <source>
        <strain evidence="1">Huo1</strain>
        <tissue evidence="1">Leaf</tissue>
    </source>
</reference>
<proteinExistence type="predicted"/>
<sequence length="91" mass="10311">MGSWKFHSEEEWPAAEVRLVDAPILFFVVTHKAFRVELDAIRRLAAEAGAVSGEVVVELSQRLEFLKLVYDYHCLAEDEKFSAEVLGILDC</sequence>
<protein>
    <submittedName>
        <fullName evidence="1">Uncharacterized protein</fullName>
    </submittedName>
</protein>
<keyword evidence="2" id="KW-1185">Reference proteome</keyword>
<organism evidence="1">
    <name type="scientific">Salvia splendens</name>
    <name type="common">Scarlet sage</name>
    <dbReference type="NCBI Taxonomy" id="180675"/>
    <lineage>
        <taxon>Eukaryota</taxon>
        <taxon>Viridiplantae</taxon>
        <taxon>Streptophyta</taxon>
        <taxon>Embryophyta</taxon>
        <taxon>Tracheophyta</taxon>
        <taxon>Spermatophyta</taxon>
        <taxon>Magnoliopsida</taxon>
        <taxon>eudicotyledons</taxon>
        <taxon>Gunneridae</taxon>
        <taxon>Pentapetalae</taxon>
        <taxon>asterids</taxon>
        <taxon>lamiids</taxon>
        <taxon>Lamiales</taxon>
        <taxon>Lamiaceae</taxon>
        <taxon>Nepetoideae</taxon>
        <taxon>Mentheae</taxon>
        <taxon>Salviinae</taxon>
        <taxon>Salvia</taxon>
        <taxon>Salvia subgen. Calosphace</taxon>
        <taxon>core Calosphace</taxon>
    </lineage>
</organism>
<reference evidence="1" key="1">
    <citation type="submission" date="2018-01" db="EMBL/GenBank/DDBJ databases">
        <authorList>
            <person name="Mao J.F."/>
        </authorList>
    </citation>
    <scope>NUCLEOTIDE SEQUENCE</scope>
    <source>
        <strain evidence="1">Huo1</strain>
        <tissue evidence="1">Leaf</tissue>
    </source>
</reference>
<evidence type="ECO:0000313" key="2">
    <source>
        <dbReference type="Proteomes" id="UP000298416"/>
    </source>
</evidence>
<dbReference type="EMBL" id="PNBA02000013">
    <property type="protein sequence ID" value="KAG6403984.1"/>
    <property type="molecule type" value="Genomic_DNA"/>
</dbReference>